<dbReference type="GO" id="GO:0015074">
    <property type="term" value="P:DNA integration"/>
    <property type="evidence" value="ECO:0007669"/>
    <property type="project" value="InterPro"/>
</dbReference>
<name>A0A2W2EFN0_9ACTN</name>
<sequence>MVAWQATGQRPVMAVWTTEQLTAFLNYVREDVLYPLWWLAALRGLRRGELAGLRWVDISLETRELTVMQ</sequence>
<dbReference type="GO" id="GO:0003677">
    <property type="term" value="F:DNA binding"/>
    <property type="evidence" value="ECO:0007669"/>
    <property type="project" value="InterPro"/>
</dbReference>
<reference evidence="3 4" key="1">
    <citation type="submission" date="2018-01" db="EMBL/GenBank/DDBJ databases">
        <title>Draft genome sequence of Nonomuraea sp. KC333.</title>
        <authorList>
            <person name="Sahin N."/>
            <person name="Saygin H."/>
            <person name="Ay H."/>
        </authorList>
    </citation>
    <scope>NUCLEOTIDE SEQUENCE [LARGE SCALE GENOMIC DNA]</scope>
    <source>
        <strain evidence="3 4">KC333</strain>
    </source>
</reference>
<dbReference type="PROSITE" id="PS51898">
    <property type="entry name" value="TYR_RECOMBINASE"/>
    <property type="match status" value="1"/>
</dbReference>
<dbReference type="EMBL" id="POUD01000004">
    <property type="protein sequence ID" value="PZG23166.1"/>
    <property type="molecule type" value="Genomic_DNA"/>
</dbReference>
<evidence type="ECO:0000313" key="3">
    <source>
        <dbReference type="EMBL" id="PZG23166.1"/>
    </source>
</evidence>
<dbReference type="InterPro" id="IPR013762">
    <property type="entry name" value="Integrase-like_cat_sf"/>
</dbReference>
<dbReference type="GO" id="GO:0006310">
    <property type="term" value="P:DNA recombination"/>
    <property type="evidence" value="ECO:0007669"/>
    <property type="project" value="UniProtKB-KW"/>
</dbReference>
<dbReference type="Gene3D" id="1.10.443.10">
    <property type="entry name" value="Intergrase catalytic core"/>
    <property type="match status" value="1"/>
</dbReference>
<proteinExistence type="predicted"/>
<gene>
    <name evidence="3" type="ORF">C1J01_02150</name>
</gene>
<evidence type="ECO:0000256" key="1">
    <source>
        <dbReference type="ARBA" id="ARBA00023172"/>
    </source>
</evidence>
<dbReference type="InterPro" id="IPR011010">
    <property type="entry name" value="DNA_brk_join_enz"/>
</dbReference>
<organism evidence="3 4">
    <name type="scientific">Nonomuraea aridisoli</name>
    <dbReference type="NCBI Taxonomy" id="2070368"/>
    <lineage>
        <taxon>Bacteria</taxon>
        <taxon>Bacillati</taxon>
        <taxon>Actinomycetota</taxon>
        <taxon>Actinomycetes</taxon>
        <taxon>Streptosporangiales</taxon>
        <taxon>Streptosporangiaceae</taxon>
        <taxon>Nonomuraea</taxon>
    </lineage>
</organism>
<accession>A0A2W2EFN0</accession>
<evidence type="ECO:0000259" key="2">
    <source>
        <dbReference type="PROSITE" id="PS51898"/>
    </source>
</evidence>
<keyword evidence="4" id="KW-1185">Reference proteome</keyword>
<keyword evidence="1" id="KW-0233">DNA recombination</keyword>
<protein>
    <recommendedName>
        <fullName evidence="2">Tyr recombinase domain-containing protein</fullName>
    </recommendedName>
</protein>
<dbReference type="InterPro" id="IPR002104">
    <property type="entry name" value="Integrase_catalytic"/>
</dbReference>
<evidence type="ECO:0000313" key="4">
    <source>
        <dbReference type="Proteomes" id="UP000249304"/>
    </source>
</evidence>
<dbReference type="AlphaFoldDB" id="A0A2W2EFN0"/>
<dbReference type="Proteomes" id="UP000249304">
    <property type="component" value="Unassembled WGS sequence"/>
</dbReference>
<feature type="domain" description="Tyr recombinase" evidence="2">
    <location>
        <begin position="11"/>
        <end position="69"/>
    </location>
</feature>
<dbReference type="SUPFAM" id="SSF56349">
    <property type="entry name" value="DNA breaking-rejoining enzymes"/>
    <property type="match status" value="1"/>
</dbReference>
<comment type="caution">
    <text evidence="3">The sequence shown here is derived from an EMBL/GenBank/DDBJ whole genome shotgun (WGS) entry which is preliminary data.</text>
</comment>